<evidence type="ECO:0000313" key="3">
    <source>
        <dbReference type="Proteomes" id="UP000479241"/>
    </source>
</evidence>
<dbReference type="RefSeq" id="WP_163206054.1">
    <property type="nucleotide sequence ID" value="NZ_JAAGWG010000019.1"/>
</dbReference>
<gene>
    <name evidence="2" type="ORF">GCU60_13480</name>
</gene>
<name>A0A6L9W3S8_9ACTN</name>
<proteinExistence type="predicted"/>
<evidence type="ECO:0000256" key="1">
    <source>
        <dbReference type="SAM" id="MobiDB-lite"/>
    </source>
</evidence>
<accession>A0A6L9W3S8</accession>
<evidence type="ECO:0000313" key="2">
    <source>
        <dbReference type="EMBL" id="NEK86756.1"/>
    </source>
</evidence>
<dbReference type="AlphaFoldDB" id="A0A6L9W3S8"/>
<feature type="region of interest" description="Disordered" evidence="1">
    <location>
        <begin position="72"/>
        <end position="164"/>
    </location>
</feature>
<sequence>MSSVMENRAAVFTSQPQVVEVFQAGAWWAGELLGWRHDEKGACQVWVRAVVDGLERTAWTDLAVLRLPERSVGTSAQPAGRRAVQDLPTRQVATPAPHRRRVDVETTASLPLARDHVTQSAPVSAGGRRRAPEDVDLRPAPASAVPVPPGRHRAPSADPDAGRHRAADTELFPAVVAESAPAHPSEQFPPTAAWSVPAARPVPVEETIADVEWGGAGDQLLTRPMRLTDQAPHSRRPRLVAH</sequence>
<reference evidence="2 3" key="1">
    <citation type="submission" date="2019-12" db="EMBL/GenBank/DDBJ databases">
        <title>the WGS of Blastococcus saxobsidens 67B17.</title>
        <authorList>
            <person name="Jiang Z."/>
        </authorList>
    </citation>
    <scope>NUCLEOTIDE SEQUENCE [LARGE SCALE GENOMIC DNA]</scope>
    <source>
        <strain evidence="2 3">67B17</strain>
    </source>
</reference>
<comment type="caution">
    <text evidence="2">The sequence shown here is derived from an EMBL/GenBank/DDBJ whole genome shotgun (WGS) entry which is preliminary data.</text>
</comment>
<protein>
    <submittedName>
        <fullName evidence="2">Uncharacterized protein</fullName>
    </submittedName>
</protein>
<organism evidence="2 3">
    <name type="scientific">Blastococcus saxobsidens</name>
    <dbReference type="NCBI Taxonomy" id="138336"/>
    <lineage>
        <taxon>Bacteria</taxon>
        <taxon>Bacillati</taxon>
        <taxon>Actinomycetota</taxon>
        <taxon>Actinomycetes</taxon>
        <taxon>Geodermatophilales</taxon>
        <taxon>Geodermatophilaceae</taxon>
        <taxon>Blastococcus</taxon>
    </lineage>
</organism>
<dbReference type="Proteomes" id="UP000479241">
    <property type="component" value="Unassembled WGS sequence"/>
</dbReference>
<dbReference type="EMBL" id="JAAGWG010000019">
    <property type="protein sequence ID" value="NEK86756.1"/>
    <property type="molecule type" value="Genomic_DNA"/>
</dbReference>
<feature type="region of interest" description="Disordered" evidence="1">
    <location>
        <begin position="213"/>
        <end position="242"/>
    </location>
</feature>
<feature type="compositionally biased region" description="Basic residues" evidence="1">
    <location>
        <begin position="233"/>
        <end position="242"/>
    </location>
</feature>